<organism evidence="1 2">
    <name type="scientific">Winslowiella arboricola</name>
    <dbReference type="NCBI Taxonomy" id="2978220"/>
    <lineage>
        <taxon>Bacteria</taxon>
        <taxon>Pseudomonadati</taxon>
        <taxon>Pseudomonadota</taxon>
        <taxon>Gammaproteobacteria</taxon>
        <taxon>Enterobacterales</taxon>
        <taxon>Erwiniaceae</taxon>
        <taxon>Winslowiella</taxon>
    </lineage>
</organism>
<protein>
    <submittedName>
        <fullName evidence="1">Uncharacterized protein</fullName>
    </submittedName>
</protein>
<sequence length="58" mass="6304">MQQLAIAGATRVGGSSFDAFKSIQFHPSNILTSASFTPPPRKSLLDKLVEFLRSEGRP</sequence>
<name>A0A9J6PUY2_9GAMM</name>
<proteinExistence type="predicted"/>
<accession>A0A9J6PUY2</accession>
<dbReference type="RefSeq" id="WP_267144327.1">
    <property type="nucleotide sequence ID" value="NZ_JAODIL010000081.1"/>
</dbReference>
<comment type="caution">
    <text evidence="1">The sequence shown here is derived from an EMBL/GenBank/DDBJ whole genome shotgun (WGS) entry which is preliminary data.</text>
</comment>
<evidence type="ECO:0000313" key="1">
    <source>
        <dbReference type="EMBL" id="MCU5780470.1"/>
    </source>
</evidence>
<dbReference type="Proteomes" id="UP001064262">
    <property type="component" value="Unassembled WGS sequence"/>
</dbReference>
<dbReference type="AlphaFoldDB" id="A0A9J6PUY2"/>
<keyword evidence="2" id="KW-1185">Reference proteome</keyword>
<dbReference type="EMBL" id="JAODIM010000043">
    <property type="protein sequence ID" value="MCU5780470.1"/>
    <property type="molecule type" value="Genomic_DNA"/>
</dbReference>
<reference evidence="1" key="1">
    <citation type="submission" date="2022-09" db="EMBL/GenBank/DDBJ databases">
        <title>Winslowiella arboricola sp. nov., isolated from bleeding cankers on broadleaf hosts.</title>
        <authorList>
            <person name="Brady C."/>
            <person name="Kaur S."/>
            <person name="Crampton B."/>
            <person name="Maddock D."/>
            <person name="Arnold D."/>
            <person name="Denman S."/>
        </authorList>
    </citation>
    <scope>NUCLEOTIDE SEQUENCE</scope>
    <source>
        <strain evidence="1">BAC 15a-03b</strain>
    </source>
</reference>
<gene>
    <name evidence="1" type="ORF">N5923_23540</name>
</gene>
<evidence type="ECO:0000313" key="2">
    <source>
        <dbReference type="Proteomes" id="UP001064262"/>
    </source>
</evidence>